<dbReference type="GO" id="GO:0009086">
    <property type="term" value="P:methionine biosynthetic process"/>
    <property type="evidence" value="ECO:0007669"/>
    <property type="project" value="TreeGrafter"/>
</dbReference>
<sequence>MCAARSVQAPTATELWKKIRVLDGGTGSELDRICKAKSEKDPLWSAAAILDDPQSVINVHKSFIASGCDVLLSNTYHADIGTLMQSRHLSKCSAEEVIRKGVDLVREAVKEFETETAPNDGRKNRHIEIVGSIGPFATTLSDCSEYNGHYVDEVAYETLVSYYVGQLKAILTSGLKMFAFETIPSMVEGRAVLTAIDSIAEDVKCWISFSCRDGERTNHNERFCDVVRQVSLHPDVVAVGINCTAPIHISSLLQSARDCSNGKPFVVYPNSGEKYDVQTASCCLMFTIASSFSWTDSEMSFADVVSRDLKEWIKLGVRLRWYCIYRFILLYWCERISVAFDRVSWVAFTSEVLIFLFPPVV</sequence>
<accession>A0A0M3JUM4</accession>
<evidence type="ECO:0000256" key="4">
    <source>
        <dbReference type="ARBA" id="ARBA00022833"/>
    </source>
</evidence>
<evidence type="ECO:0000259" key="7">
    <source>
        <dbReference type="PROSITE" id="PS50970"/>
    </source>
</evidence>
<name>A0A0M3JUM4_ANISI</name>
<evidence type="ECO:0000256" key="1">
    <source>
        <dbReference type="ARBA" id="ARBA00022603"/>
    </source>
</evidence>
<keyword evidence="1" id="KW-0489">Methyltransferase</keyword>
<dbReference type="WBParaSite" id="ASIM_0001189101-mRNA-1">
    <property type="protein sequence ID" value="ASIM_0001189101-mRNA-1"/>
    <property type="gene ID" value="ASIM_0001189101"/>
</dbReference>
<dbReference type="PROSITE" id="PS50970">
    <property type="entry name" value="HCY"/>
    <property type="match status" value="1"/>
</dbReference>
<reference evidence="8 9" key="2">
    <citation type="submission" date="2018-11" db="EMBL/GenBank/DDBJ databases">
        <authorList>
            <consortium name="Pathogen Informatics"/>
        </authorList>
    </citation>
    <scope>NUCLEOTIDE SEQUENCE [LARGE SCALE GENOMIC DNA]</scope>
</reference>
<dbReference type="Proteomes" id="UP000267096">
    <property type="component" value="Unassembled WGS sequence"/>
</dbReference>
<dbReference type="InterPro" id="IPR003726">
    <property type="entry name" value="HCY_dom"/>
</dbReference>
<keyword evidence="3" id="KW-0479">Metal-binding</keyword>
<proteinExistence type="predicted"/>
<dbReference type="Pfam" id="PF02574">
    <property type="entry name" value="S-methyl_trans"/>
    <property type="match status" value="1"/>
</dbReference>
<dbReference type="SUPFAM" id="SSF82282">
    <property type="entry name" value="Homocysteine S-methyltransferase"/>
    <property type="match status" value="1"/>
</dbReference>
<evidence type="ECO:0000313" key="10">
    <source>
        <dbReference type="WBParaSite" id="ASIM_0001189101-mRNA-1"/>
    </source>
</evidence>
<evidence type="ECO:0000313" key="9">
    <source>
        <dbReference type="Proteomes" id="UP000267096"/>
    </source>
</evidence>
<dbReference type="InterPro" id="IPR036589">
    <property type="entry name" value="HCY_dom_sf"/>
</dbReference>
<keyword evidence="9" id="KW-1185">Reference proteome</keyword>
<keyword evidence="2" id="KW-0808">Transferase</keyword>
<dbReference type="EMBL" id="UYRR01031062">
    <property type="protein sequence ID" value="VDK44882.1"/>
    <property type="molecule type" value="Genomic_DNA"/>
</dbReference>
<dbReference type="InterPro" id="IPR051486">
    <property type="entry name" value="Hcy_S-methyltransferase"/>
</dbReference>
<dbReference type="PANTHER" id="PTHR46015">
    <property type="entry name" value="ZGC:172121"/>
    <property type="match status" value="1"/>
</dbReference>
<dbReference type="GO" id="GO:0032259">
    <property type="term" value="P:methylation"/>
    <property type="evidence" value="ECO:0007669"/>
    <property type="project" value="UniProtKB-KW"/>
</dbReference>
<dbReference type="GO" id="GO:0008898">
    <property type="term" value="F:S-adenosylmethionine-homocysteine S-methyltransferase activity"/>
    <property type="evidence" value="ECO:0007669"/>
    <property type="project" value="TreeGrafter"/>
</dbReference>
<dbReference type="GO" id="GO:0033528">
    <property type="term" value="P:S-methylmethionine cycle"/>
    <property type="evidence" value="ECO:0007669"/>
    <property type="project" value="TreeGrafter"/>
</dbReference>
<gene>
    <name evidence="8" type="ORF">ASIM_LOCUS11357</name>
</gene>
<keyword evidence="4" id="KW-0862">Zinc</keyword>
<dbReference type="Gene3D" id="3.20.20.330">
    <property type="entry name" value="Homocysteine-binding-like domain"/>
    <property type="match status" value="1"/>
</dbReference>
<comment type="pathway">
    <text evidence="5">Amino-acid biosynthesis; L-methionine biosynthesis via de novo pathway.</text>
</comment>
<organism evidence="10">
    <name type="scientific">Anisakis simplex</name>
    <name type="common">Herring worm</name>
    <dbReference type="NCBI Taxonomy" id="6269"/>
    <lineage>
        <taxon>Eukaryota</taxon>
        <taxon>Metazoa</taxon>
        <taxon>Ecdysozoa</taxon>
        <taxon>Nematoda</taxon>
        <taxon>Chromadorea</taxon>
        <taxon>Rhabditida</taxon>
        <taxon>Spirurina</taxon>
        <taxon>Ascaridomorpha</taxon>
        <taxon>Ascaridoidea</taxon>
        <taxon>Anisakidae</taxon>
        <taxon>Anisakis</taxon>
        <taxon>Anisakis simplex complex</taxon>
    </lineage>
</organism>
<reference evidence="10" key="1">
    <citation type="submission" date="2017-02" db="UniProtKB">
        <authorList>
            <consortium name="WormBaseParasite"/>
        </authorList>
    </citation>
    <scope>IDENTIFICATION</scope>
</reference>
<dbReference type="AlphaFoldDB" id="A0A0M3JUM4"/>
<evidence type="ECO:0000256" key="5">
    <source>
        <dbReference type="ARBA" id="ARBA00034478"/>
    </source>
</evidence>
<evidence type="ECO:0000313" key="8">
    <source>
        <dbReference type="EMBL" id="VDK44882.1"/>
    </source>
</evidence>
<evidence type="ECO:0000256" key="6">
    <source>
        <dbReference type="PROSITE-ProRule" id="PRU00333"/>
    </source>
</evidence>
<evidence type="ECO:0000256" key="3">
    <source>
        <dbReference type="ARBA" id="ARBA00022723"/>
    </source>
</evidence>
<evidence type="ECO:0000256" key="2">
    <source>
        <dbReference type="ARBA" id="ARBA00022679"/>
    </source>
</evidence>
<feature type="domain" description="Hcy-binding" evidence="7">
    <location>
        <begin position="8"/>
        <end position="338"/>
    </location>
</feature>
<protein>
    <submittedName>
        <fullName evidence="10">Hcy-binding domain-containing protein</fullName>
    </submittedName>
</protein>
<dbReference type="PANTHER" id="PTHR46015:SF1">
    <property type="entry name" value="HOMOCYSTEINE S-METHYLTRANSFERASE-LIKE ISOFORM 1"/>
    <property type="match status" value="1"/>
</dbReference>
<comment type="caution">
    <text evidence="6">Lacks conserved residue(s) required for the propagation of feature annotation.</text>
</comment>
<dbReference type="OrthoDB" id="261426at2759"/>
<dbReference type="GO" id="GO:0046872">
    <property type="term" value="F:metal ion binding"/>
    <property type="evidence" value="ECO:0007669"/>
    <property type="project" value="UniProtKB-KW"/>
</dbReference>